<name>I0IEF1_PHYMF</name>
<protein>
    <recommendedName>
        <fullName evidence="4">SHOCT domain-containing protein</fullName>
    </recommendedName>
</protein>
<feature type="compositionally biased region" description="Low complexity" evidence="1">
    <location>
        <begin position="364"/>
        <end position="377"/>
    </location>
</feature>
<evidence type="ECO:0000256" key="1">
    <source>
        <dbReference type="SAM" id="MobiDB-lite"/>
    </source>
</evidence>
<evidence type="ECO:0008006" key="4">
    <source>
        <dbReference type="Google" id="ProtNLM"/>
    </source>
</evidence>
<dbReference type="KEGG" id="phm:PSMK_14800"/>
<proteinExistence type="predicted"/>
<feature type="region of interest" description="Disordered" evidence="1">
    <location>
        <begin position="364"/>
        <end position="402"/>
    </location>
</feature>
<dbReference type="AlphaFoldDB" id="I0IEF1"/>
<feature type="compositionally biased region" description="Pro residues" evidence="1">
    <location>
        <begin position="378"/>
        <end position="397"/>
    </location>
</feature>
<dbReference type="EMBL" id="AP012338">
    <property type="protein sequence ID" value="BAM03639.1"/>
    <property type="molecule type" value="Genomic_DNA"/>
</dbReference>
<feature type="compositionally biased region" description="Acidic residues" evidence="1">
    <location>
        <begin position="292"/>
        <end position="308"/>
    </location>
</feature>
<evidence type="ECO:0000313" key="3">
    <source>
        <dbReference type="Proteomes" id="UP000007881"/>
    </source>
</evidence>
<sequence>MKVPAAYAGKRVKCPGCQQAAPVPTPRTAGAAASELSALDLSLLDADDGGGGAGAAPRRIRDLLIGCGACGKSVKIPENRCGTVVRCPKCTTPLKVDCPPPPPGSGKTIDFRHLSLDPVDEPSLAGADGSLAGSIAGLTAGATAMGGASGAFGLKLDDTGGGSSAGSASGGSTSGRDQMAELRTLNDLRAEGSISKDEYKKRRAEVMTGGSATASAARAATSRAVGGVRTESLQVKKGFSLPWPVKAAAVLAVVGGVFYGVWILGIAPLLEEPRVVEEADERPAVVAATPAVEDDTPEAVEPEPELAAEPEGPPEILMVTPGVPVQPWAPAGAEPTTRLAAAFEQVEPAGDDPAGPAGQIAQRIAESQQAAAAAQNPAPIPDPSQPTPEPGSTPGPAVPGEAGGVAFWPVMYPEVRSRNPLATRSAKTLRMTDQRGQADIGVIVGPAIPEGVEGEAFRGFQWSLQRELVDGLNREGVYADSIISPGERMQRYGDRWEALVTSVRRRSVAARGKVISIGIGEQGGRAVAYWFAGDSALLNDYEREAVGSAVLQ</sequence>
<dbReference type="HOGENOM" id="CLU_493356_0_0_0"/>
<dbReference type="Proteomes" id="UP000007881">
    <property type="component" value="Chromosome"/>
</dbReference>
<gene>
    <name evidence="2" type="ordered locus">PSMK_14800</name>
</gene>
<feature type="region of interest" description="Disordered" evidence="1">
    <location>
        <begin position="290"/>
        <end position="313"/>
    </location>
</feature>
<accession>I0IEF1</accession>
<evidence type="ECO:0000313" key="2">
    <source>
        <dbReference type="EMBL" id="BAM03639.1"/>
    </source>
</evidence>
<organism evidence="2 3">
    <name type="scientific">Phycisphaera mikurensis (strain NBRC 102666 / KCTC 22515 / FYK2301M01)</name>
    <dbReference type="NCBI Taxonomy" id="1142394"/>
    <lineage>
        <taxon>Bacteria</taxon>
        <taxon>Pseudomonadati</taxon>
        <taxon>Planctomycetota</taxon>
        <taxon>Phycisphaerae</taxon>
        <taxon>Phycisphaerales</taxon>
        <taxon>Phycisphaeraceae</taxon>
        <taxon>Phycisphaera</taxon>
    </lineage>
</organism>
<keyword evidence="3" id="KW-1185">Reference proteome</keyword>
<dbReference type="STRING" id="1142394.PSMK_14800"/>
<reference evidence="2 3" key="1">
    <citation type="submission" date="2012-02" db="EMBL/GenBank/DDBJ databases">
        <title>Complete genome sequence of Phycisphaera mikurensis NBRC 102666.</title>
        <authorList>
            <person name="Ankai A."/>
            <person name="Hosoyama A."/>
            <person name="Terui Y."/>
            <person name="Sekine M."/>
            <person name="Fukai R."/>
            <person name="Kato Y."/>
            <person name="Nakamura S."/>
            <person name="Yamada-Narita S."/>
            <person name="Kawakoshi A."/>
            <person name="Fukunaga Y."/>
            <person name="Yamazaki S."/>
            <person name="Fujita N."/>
        </authorList>
    </citation>
    <scope>NUCLEOTIDE SEQUENCE [LARGE SCALE GENOMIC DNA]</scope>
    <source>
        <strain evidence="3">NBRC 102666 / KCTC 22515 / FYK2301M01</strain>
    </source>
</reference>